<sequence>MKEEIKNYLRLDERFPHILCPGCGIGTITNILIRTFNELNLDKNNICLVSGIGCSSRIPGYIDCDTFHTLHGRAIPCAIGVKLAKPHLKVIVIGGDGDILAIGLSHFIHAARRNIDLTVIIINNFNYGMTGGQVSPTTPKGKFTYTTPYGNPEEEFDIYEISKSAGAVFFARSTTYHTAHLKNIFKKALTKKGFSVVEVISQCPTLYGRLNRLGDAVKMLEDFKNRAINISHIKDLSEIPADKIAIGILLDREREEYCEKLKRIIDEKRD</sequence>
<dbReference type="EMBL" id="DSZH01000061">
    <property type="protein sequence ID" value="HGU47182.1"/>
    <property type="molecule type" value="Genomic_DNA"/>
</dbReference>
<dbReference type="AlphaFoldDB" id="A0A7C4S137"/>
<dbReference type="Gene3D" id="3.40.50.970">
    <property type="match status" value="1"/>
</dbReference>
<feature type="domain" description="Thiamine pyrophosphate enzyme TPP-binding" evidence="2">
    <location>
        <begin position="52"/>
        <end position="199"/>
    </location>
</feature>
<name>A0A7C4S137_UNCW3</name>
<keyword evidence="1" id="KW-0560">Oxidoreductase</keyword>
<gene>
    <name evidence="3" type="ORF">ENT60_01275</name>
</gene>
<dbReference type="GO" id="GO:0045333">
    <property type="term" value="P:cellular respiration"/>
    <property type="evidence" value="ECO:0007669"/>
    <property type="project" value="UniProtKB-ARBA"/>
</dbReference>
<evidence type="ECO:0000259" key="2">
    <source>
        <dbReference type="Pfam" id="PF02775"/>
    </source>
</evidence>
<dbReference type="InterPro" id="IPR029061">
    <property type="entry name" value="THDP-binding"/>
</dbReference>
<evidence type="ECO:0000256" key="1">
    <source>
        <dbReference type="ARBA" id="ARBA00023002"/>
    </source>
</evidence>
<comment type="caution">
    <text evidence="3">The sequence shown here is derived from an EMBL/GenBank/DDBJ whole genome shotgun (WGS) entry which is preliminary data.</text>
</comment>
<accession>A0A7C4S137</accession>
<dbReference type="SUPFAM" id="SSF52518">
    <property type="entry name" value="Thiamin diphosphate-binding fold (THDP-binding)"/>
    <property type="match status" value="1"/>
</dbReference>
<evidence type="ECO:0000313" key="3">
    <source>
        <dbReference type="EMBL" id="HGU47182.1"/>
    </source>
</evidence>
<dbReference type="PANTHER" id="PTHR48084">
    <property type="entry name" value="2-OXOGLUTARATE OXIDOREDUCTASE SUBUNIT KORB-RELATED"/>
    <property type="match status" value="1"/>
</dbReference>
<reference evidence="3" key="1">
    <citation type="journal article" date="2020" name="mSystems">
        <title>Genome- and Community-Level Interaction Insights into Carbon Utilization and Element Cycling Functions of Hydrothermarchaeota in Hydrothermal Sediment.</title>
        <authorList>
            <person name="Zhou Z."/>
            <person name="Liu Y."/>
            <person name="Xu W."/>
            <person name="Pan J."/>
            <person name="Luo Z.H."/>
            <person name="Li M."/>
        </authorList>
    </citation>
    <scope>NUCLEOTIDE SEQUENCE [LARGE SCALE GENOMIC DNA]</scope>
    <source>
        <strain evidence="3">SpSt-594</strain>
    </source>
</reference>
<dbReference type="GO" id="GO:0030976">
    <property type="term" value="F:thiamine pyrophosphate binding"/>
    <property type="evidence" value="ECO:0007669"/>
    <property type="project" value="InterPro"/>
</dbReference>
<dbReference type="CDD" id="cd03375">
    <property type="entry name" value="TPP_OGFOR"/>
    <property type="match status" value="1"/>
</dbReference>
<protein>
    <submittedName>
        <fullName evidence="3">2-oxoacid:ferredoxin oxidoreductase subunit beta</fullName>
    </submittedName>
</protein>
<organism evidence="3">
    <name type="scientific">candidate division WOR-3 bacterium</name>
    <dbReference type="NCBI Taxonomy" id="2052148"/>
    <lineage>
        <taxon>Bacteria</taxon>
        <taxon>Bacteria division WOR-3</taxon>
    </lineage>
</organism>
<dbReference type="Pfam" id="PF02775">
    <property type="entry name" value="TPP_enzyme_C"/>
    <property type="match status" value="1"/>
</dbReference>
<dbReference type="InterPro" id="IPR011766">
    <property type="entry name" value="TPP_enzyme_TPP-bd"/>
</dbReference>
<dbReference type="InterPro" id="IPR051457">
    <property type="entry name" value="2-oxoacid:Fd_oxidoreductase"/>
</dbReference>
<proteinExistence type="predicted"/>
<dbReference type="PANTHER" id="PTHR48084:SF1">
    <property type="entry name" value="2-OXOGLUTARATE SYNTHASE SUBUNIT KORB"/>
    <property type="match status" value="1"/>
</dbReference>
<dbReference type="GO" id="GO:0016625">
    <property type="term" value="F:oxidoreductase activity, acting on the aldehyde or oxo group of donors, iron-sulfur protein as acceptor"/>
    <property type="evidence" value="ECO:0007669"/>
    <property type="project" value="UniProtKB-ARBA"/>
</dbReference>